<dbReference type="InterPro" id="IPR050208">
    <property type="entry name" value="MHC_class-I_related"/>
</dbReference>
<feature type="region of interest" description="Disordered" evidence="3">
    <location>
        <begin position="336"/>
        <end position="356"/>
    </location>
</feature>
<evidence type="ECO:0000259" key="5">
    <source>
        <dbReference type="PROSITE" id="PS50835"/>
    </source>
</evidence>
<evidence type="ECO:0000313" key="6">
    <source>
        <dbReference type="Ensembl" id="ENSPNAP00000003757.2"/>
    </source>
</evidence>
<dbReference type="InterPro" id="IPR013783">
    <property type="entry name" value="Ig-like_fold"/>
</dbReference>
<accession>A0A3B4BVT1</accession>
<dbReference type="CDD" id="cd07698">
    <property type="entry name" value="IgC1_MHC_I_alpha3"/>
    <property type="match status" value="2"/>
</dbReference>
<gene>
    <name evidence="6" type="primary">CERT1</name>
</gene>
<reference evidence="6 7" key="1">
    <citation type="submission" date="2020-10" db="EMBL/GenBank/DDBJ databases">
        <title>Pygocentrus nattereri (red-bellied piranha) genome, fPygNat1, primary haplotype.</title>
        <authorList>
            <person name="Myers G."/>
            <person name="Meyer A."/>
            <person name="Karagic N."/>
            <person name="Pippel M."/>
            <person name="Winkler S."/>
            <person name="Tracey A."/>
            <person name="Wood J."/>
            <person name="Formenti G."/>
            <person name="Howe K."/>
            <person name="Fedrigo O."/>
            <person name="Jarvis E.D."/>
        </authorList>
    </citation>
    <scope>NUCLEOTIDE SEQUENCE [LARGE SCALE GENOMIC DNA]</scope>
</reference>
<dbReference type="SMART" id="SM00407">
    <property type="entry name" value="IGc1"/>
    <property type="match status" value="2"/>
</dbReference>
<dbReference type="FunFam" id="3.30.500.10:FF:000001">
    <property type="entry name" value="H-2 class I histocompatibility antigen, alpha chain"/>
    <property type="match status" value="2"/>
</dbReference>
<dbReference type="OMA" id="NSWIMES"/>
<keyword evidence="4" id="KW-0472">Membrane</keyword>
<dbReference type="GO" id="GO:0009897">
    <property type="term" value="C:external side of plasma membrane"/>
    <property type="evidence" value="ECO:0007669"/>
    <property type="project" value="TreeGrafter"/>
</dbReference>
<keyword evidence="4" id="KW-0812">Transmembrane</keyword>
<dbReference type="PRINTS" id="PR01638">
    <property type="entry name" value="MHCCLASSI"/>
</dbReference>
<dbReference type="PANTHER" id="PTHR16675:SF237">
    <property type="entry name" value="MHC CLASS I ANTIGEN TRANSCRIPT VARIANT 1-RELATED"/>
    <property type="match status" value="1"/>
</dbReference>
<evidence type="ECO:0000256" key="1">
    <source>
        <dbReference type="ARBA" id="ARBA00023180"/>
    </source>
</evidence>
<dbReference type="InterPro" id="IPR003597">
    <property type="entry name" value="Ig_C1-set"/>
</dbReference>
<evidence type="ECO:0000256" key="3">
    <source>
        <dbReference type="SAM" id="MobiDB-lite"/>
    </source>
</evidence>
<dbReference type="InterPro" id="IPR001039">
    <property type="entry name" value="MHC_I_a_a1/a2"/>
</dbReference>
<dbReference type="GeneTree" id="ENSGT01120000271828"/>
<dbReference type="Proteomes" id="UP001501920">
    <property type="component" value="Chromosome 20"/>
</dbReference>
<dbReference type="InterPro" id="IPR037055">
    <property type="entry name" value="MHC_I-like_Ag-recog_sf"/>
</dbReference>
<dbReference type="GO" id="GO:0005615">
    <property type="term" value="C:extracellular space"/>
    <property type="evidence" value="ECO:0007669"/>
    <property type="project" value="TreeGrafter"/>
</dbReference>
<evidence type="ECO:0000313" key="7">
    <source>
        <dbReference type="Proteomes" id="UP001501920"/>
    </source>
</evidence>
<dbReference type="Pfam" id="PF07654">
    <property type="entry name" value="C1-set"/>
    <property type="match status" value="2"/>
</dbReference>
<feature type="domain" description="Ig-like" evidence="5">
    <location>
        <begin position="537"/>
        <end position="624"/>
    </location>
</feature>
<comment type="similarity">
    <text evidence="2">Belongs to the MHC class I family.</text>
</comment>
<name>A0A3B4BVT1_PYGNA</name>
<dbReference type="Ensembl" id="ENSPNAT00000008168.2">
    <property type="protein sequence ID" value="ENSPNAP00000003757.2"/>
    <property type="gene ID" value="ENSPNAG00000010522.2"/>
</dbReference>
<keyword evidence="4" id="KW-1133">Transmembrane helix</keyword>
<protein>
    <recommendedName>
        <fullName evidence="5">Ig-like domain-containing protein</fullName>
    </recommendedName>
</protein>
<dbReference type="Pfam" id="PF00129">
    <property type="entry name" value="MHC_I"/>
    <property type="match status" value="2"/>
</dbReference>
<dbReference type="Gene3D" id="2.60.40.10">
    <property type="entry name" value="Immunoglobulins"/>
    <property type="match status" value="2"/>
</dbReference>
<evidence type="ECO:0000256" key="2">
    <source>
        <dbReference type="RuleBase" id="RU004439"/>
    </source>
</evidence>
<sequence length="673" mass="77090">MCGWISKNSRISSCCFWWGEELDGSAFSFSVCIELHSGGTKIMKSLLFLALTINLASAASHSLHYIYTAVTPGMQFPEFTTVGVVDREQCDYYDSNISRVIPKAEWMKKIEADDPEYWNRNTQTLLSDQETFKANLNTLMQRFNHSDGFHTFQWMYGCELHDDGTRRGYMQYGYDGEDFISLDLNTETWIAANQKAVITKYNWEHVNWAAQVKTYLENSCTEWLNKYVNYGRSTLERKVSPEVSLFQKDSSSPVVCLATSFFPKAVMISWQKDGEDLDEDVELRETLPNQDGTFQKRSVLTVSPEELKKNQYSCVIQHSGLEKEMVLQMADRRVLSVEPSGSSKSGPTKSTPQSASHSLHYIYTAVTPGMQFPEFTTVGVVDREQCDYYDSNISRVIPKAEWMKKIEADDPEYWNRNTQTLLSDQETFKANLNTLMQRFNHSDGFHTFQWMYGCELHDDGTRRGYMQYGYDGEDFISLDLNTETWIAANQKAVITKYKWEHVNWAAQVKTYLENSCTEWLNKYVNYGRSTLERKVSPEVSLFQKDSSSPVVCLATSFFPKAVMISWQKDGEDLDEDVELRETLPNQDGTFQKRSVLTVSPEELKKNQYSCVIQHSGLEKEMVLQMADRRVLSVEPSGSSKSGPTKSTPQSGESDLFVSLNVFEIIKVFSMSLV</sequence>
<dbReference type="AlphaFoldDB" id="A0A3B4BVT1"/>
<keyword evidence="7" id="KW-1185">Reference proteome</keyword>
<reference evidence="6" key="3">
    <citation type="submission" date="2025-09" db="UniProtKB">
        <authorList>
            <consortium name="Ensembl"/>
        </authorList>
    </citation>
    <scope>IDENTIFICATION</scope>
</reference>
<dbReference type="SUPFAM" id="SSF54452">
    <property type="entry name" value="MHC antigen-recognition domain"/>
    <property type="match status" value="2"/>
</dbReference>
<organism evidence="6 7">
    <name type="scientific">Pygocentrus nattereri</name>
    <name type="common">Red-bellied piranha</name>
    <dbReference type="NCBI Taxonomy" id="42514"/>
    <lineage>
        <taxon>Eukaryota</taxon>
        <taxon>Metazoa</taxon>
        <taxon>Chordata</taxon>
        <taxon>Craniata</taxon>
        <taxon>Vertebrata</taxon>
        <taxon>Euteleostomi</taxon>
        <taxon>Actinopterygii</taxon>
        <taxon>Neopterygii</taxon>
        <taxon>Teleostei</taxon>
        <taxon>Ostariophysi</taxon>
        <taxon>Characiformes</taxon>
        <taxon>Characoidei</taxon>
        <taxon>Pygocentrus</taxon>
    </lineage>
</organism>
<proteinExistence type="inferred from homology"/>
<evidence type="ECO:0000256" key="4">
    <source>
        <dbReference type="SAM" id="Phobius"/>
    </source>
</evidence>
<dbReference type="InterPro" id="IPR011162">
    <property type="entry name" value="MHC_I/II-like_Ag-recog"/>
</dbReference>
<dbReference type="PANTHER" id="PTHR16675">
    <property type="entry name" value="MHC CLASS I-RELATED"/>
    <property type="match status" value="1"/>
</dbReference>
<feature type="compositionally biased region" description="Low complexity" evidence="3">
    <location>
        <begin position="339"/>
        <end position="352"/>
    </location>
</feature>
<keyword evidence="1" id="KW-0325">Glycoprotein</keyword>
<feature type="domain" description="Ig-like" evidence="5">
    <location>
        <begin position="241"/>
        <end position="328"/>
    </location>
</feature>
<dbReference type="SUPFAM" id="SSF48726">
    <property type="entry name" value="Immunoglobulin"/>
    <property type="match status" value="2"/>
</dbReference>
<dbReference type="InterPro" id="IPR011161">
    <property type="entry name" value="MHC_I-like_Ag-recog"/>
</dbReference>
<dbReference type="Gene3D" id="3.30.500.10">
    <property type="entry name" value="MHC class I-like antigen recognition-like"/>
    <property type="match status" value="2"/>
</dbReference>
<dbReference type="InterPro" id="IPR036179">
    <property type="entry name" value="Ig-like_dom_sf"/>
</dbReference>
<dbReference type="GO" id="GO:0006955">
    <property type="term" value="P:immune response"/>
    <property type="evidence" value="ECO:0007669"/>
    <property type="project" value="TreeGrafter"/>
</dbReference>
<dbReference type="InterPro" id="IPR007110">
    <property type="entry name" value="Ig-like_dom"/>
</dbReference>
<reference evidence="6" key="2">
    <citation type="submission" date="2025-08" db="UniProtKB">
        <authorList>
            <consortium name="Ensembl"/>
        </authorList>
    </citation>
    <scope>IDENTIFICATION</scope>
</reference>
<dbReference type="PROSITE" id="PS50835">
    <property type="entry name" value="IG_LIKE"/>
    <property type="match status" value="2"/>
</dbReference>
<feature type="transmembrane region" description="Helical" evidence="4">
    <location>
        <begin position="46"/>
        <end position="67"/>
    </location>
</feature>